<comment type="caution">
    <text evidence="5">The sequence shown here is derived from an EMBL/GenBank/DDBJ whole genome shotgun (WGS) entry which is preliminary data.</text>
</comment>
<evidence type="ECO:0000256" key="3">
    <source>
        <dbReference type="ARBA" id="ARBA00023026"/>
    </source>
</evidence>
<name>A0A2H0LZT2_9BACT</name>
<protein>
    <submittedName>
        <fullName evidence="5">Uncharacterized protein</fullName>
    </submittedName>
</protein>
<gene>
    <name evidence="5" type="ORF">COV72_00470</name>
</gene>
<evidence type="ECO:0000256" key="4">
    <source>
        <dbReference type="SAM" id="SignalP"/>
    </source>
</evidence>
<dbReference type="GO" id="GO:0005576">
    <property type="term" value="C:extracellular region"/>
    <property type="evidence" value="ECO:0007669"/>
    <property type="project" value="UniProtKB-SubCell"/>
</dbReference>
<dbReference type="InterPro" id="IPR003284">
    <property type="entry name" value="Sal_SpvB"/>
</dbReference>
<evidence type="ECO:0000313" key="5">
    <source>
        <dbReference type="EMBL" id="PIQ89933.1"/>
    </source>
</evidence>
<dbReference type="Proteomes" id="UP000229641">
    <property type="component" value="Unassembled WGS sequence"/>
</dbReference>
<dbReference type="AlphaFoldDB" id="A0A2H0LZT2"/>
<proteinExistence type="predicted"/>
<keyword evidence="3" id="KW-0843">Virulence</keyword>
<keyword evidence="2" id="KW-0964">Secreted</keyword>
<accession>A0A2H0LZT2</accession>
<feature type="chain" id="PRO_5013970745" evidence="4">
    <location>
        <begin position="22"/>
        <end position="302"/>
    </location>
</feature>
<comment type="subcellular location">
    <subcellularLocation>
        <location evidence="1">Secreted</location>
    </subcellularLocation>
</comment>
<dbReference type="GO" id="GO:0005737">
    <property type="term" value="C:cytoplasm"/>
    <property type="evidence" value="ECO:0007669"/>
    <property type="project" value="InterPro"/>
</dbReference>
<sequence length="302" mass="32799">MHKLSILTLASLLILSNRLYAASDTSAPLTPSLTESYQTDLMTGAAAVNVPIAVSPGRGGIQPNIALSYSSNNSNGICGVGWQISLGVISRNTKNGVPKYDNTDSFVASVNGAAAELLDIESGEYRAKQEGAFLKLTFDGTSWQVKDKSGTTYFFGQSANSRQENSGKVFKWYLDRVIDLHGNYMTVIYLKDQNEVYPLKIEYTGNETLGDVPLNSVDFIYEARNDILSNYRAGFEVVSAKRLLAVEVSARAQLARKYALNYTYSADTARSLLASITQYGDDSVSALNPIVFDYQAGGVIGQ</sequence>
<evidence type="ECO:0000256" key="2">
    <source>
        <dbReference type="ARBA" id="ARBA00022525"/>
    </source>
</evidence>
<organism evidence="5 6">
    <name type="scientific">Candidatus Ghiorseimicrobium undicola</name>
    <dbReference type="NCBI Taxonomy" id="1974746"/>
    <lineage>
        <taxon>Bacteria</taxon>
        <taxon>Pseudomonadati</taxon>
        <taxon>Candidatus Omnitrophota</taxon>
        <taxon>Candidatus Ghiorseimicrobium</taxon>
    </lineage>
</organism>
<reference evidence="5 6" key="1">
    <citation type="submission" date="2017-09" db="EMBL/GenBank/DDBJ databases">
        <title>Depth-based differentiation of microbial function through sediment-hosted aquifers and enrichment of novel symbionts in the deep terrestrial subsurface.</title>
        <authorList>
            <person name="Probst A.J."/>
            <person name="Ladd B."/>
            <person name="Jarett J.K."/>
            <person name="Geller-Mcgrath D.E."/>
            <person name="Sieber C.M."/>
            <person name="Emerson J.B."/>
            <person name="Anantharaman K."/>
            <person name="Thomas B.C."/>
            <person name="Malmstrom R."/>
            <person name="Stieglmeier M."/>
            <person name="Klingl A."/>
            <person name="Woyke T."/>
            <person name="Ryan C.M."/>
            <person name="Banfield J.F."/>
        </authorList>
    </citation>
    <scope>NUCLEOTIDE SEQUENCE [LARGE SCALE GENOMIC DNA]</scope>
    <source>
        <strain evidence="5">CG11_big_fil_rev_8_21_14_0_20_42_13</strain>
    </source>
</reference>
<feature type="signal peptide" evidence="4">
    <location>
        <begin position="1"/>
        <end position="21"/>
    </location>
</feature>
<dbReference type="Pfam" id="PF03534">
    <property type="entry name" value="SpvB"/>
    <property type="match status" value="2"/>
</dbReference>
<evidence type="ECO:0000313" key="6">
    <source>
        <dbReference type="Proteomes" id="UP000229641"/>
    </source>
</evidence>
<keyword evidence="4" id="KW-0732">Signal</keyword>
<evidence type="ECO:0000256" key="1">
    <source>
        <dbReference type="ARBA" id="ARBA00004613"/>
    </source>
</evidence>
<dbReference type="EMBL" id="PCWA01000008">
    <property type="protein sequence ID" value="PIQ89933.1"/>
    <property type="molecule type" value="Genomic_DNA"/>
</dbReference>